<evidence type="ECO:0000313" key="2">
    <source>
        <dbReference type="EMBL" id="KAL2634470.1"/>
    </source>
</evidence>
<gene>
    <name evidence="2" type="ORF">R1flu_005949</name>
</gene>
<feature type="region of interest" description="Disordered" evidence="1">
    <location>
        <begin position="65"/>
        <end position="85"/>
    </location>
</feature>
<proteinExistence type="predicted"/>
<keyword evidence="3" id="KW-1185">Reference proteome</keyword>
<name>A0ABD1YUV8_9MARC</name>
<protein>
    <submittedName>
        <fullName evidence="2">Uncharacterized protein</fullName>
    </submittedName>
</protein>
<evidence type="ECO:0000313" key="3">
    <source>
        <dbReference type="Proteomes" id="UP001605036"/>
    </source>
</evidence>
<comment type="caution">
    <text evidence="2">The sequence shown here is derived from an EMBL/GenBank/DDBJ whole genome shotgun (WGS) entry which is preliminary data.</text>
</comment>
<organism evidence="2 3">
    <name type="scientific">Riccia fluitans</name>
    <dbReference type="NCBI Taxonomy" id="41844"/>
    <lineage>
        <taxon>Eukaryota</taxon>
        <taxon>Viridiplantae</taxon>
        <taxon>Streptophyta</taxon>
        <taxon>Embryophyta</taxon>
        <taxon>Marchantiophyta</taxon>
        <taxon>Marchantiopsida</taxon>
        <taxon>Marchantiidae</taxon>
        <taxon>Marchantiales</taxon>
        <taxon>Ricciaceae</taxon>
        <taxon>Riccia</taxon>
    </lineage>
</organism>
<dbReference type="EMBL" id="JBHFFA010000003">
    <property type="protein sequence ID" value="KAL2634470.1"/>
    <property type="molecule type" value="Genomic_DNA"/>
</dbReference>
<accession>A0ABD1YUV8</accession>
<reference evidence="2 3" key="1">
    <citation type="submission" date="2024-09" db="EMBL/GenBank/DDBJ databases">
        <title>Chromosome-scale assembly of Riccia fluitans.</title>
        <authorList>
            <person name="Paukszto L."/>
            <person name="Sawicki J."/>
            <person name="Karawczyk K."/>
            <person name="Piernik-Szablinska J."/>
            <person name="Szczecinska M."/>
            <person name="Mazdziarz M."/>
        </authorList>
    </citation>
    <scope>NUCLEOTIDE SEQUENCE [LARGE SCALE GENOMIC DNA]</scope>
    <source>
        <strain evidence="2">Rf_01</strain>
        <tissue evidence="2">Aerial parts of the thallus</tissue>
    </source>
</reference>
<dbReference type="Proteomes" id="UP001605036">
    <property type="component" value="Unassembled WGS sequence"/>
</dbReference>
<dbReference type="AlphaFoldDB" id="A0ABD1YUV8"/>
<sequence>MSFEEAKSLKRLGKRPTDQSERLSTLGLNFPSFGHGRKQLKGLKGGTQGFSGLGERQGLKDLEEELKGKEDAERQAQIEEGEGSA</sequence>
<evidence type="ECO:0000256" key="1">
    <source>
        <dbReference type="SAM" id="MobiDB-lite"/>
    </source>
</evidence>
<feature type="compositionally biased region" description="Basic and acidic residues" evidence="1">
    <location>
        <begin position="65"/>
        <end position="77"/>
    </location>
</feature>
<feature type="region of interest" description="Disordered" evidence="1">
    <location>
        <begin position="1"/>
        <end position="30"/>
    </location>
</feature>